<protein>
    <submittedName>
        <fullName evidence="5">AMP-binding protein</fullName>
    </submittedName>
</protein>
<accession>A0ABW9CGW3</accession>
<evidence type="ECO:0000259" key="4">
    <source>
        <dbReference type="Pfam" id="PF13193"/>
    </source>
</evidence>
<dbReference type="InterPro" id="IPR000873">
    <property type="entry name" value="AMP-dep_synth/lig_dom"/>
</dbReference>
<sequence length="544" mass="58675">MSALPDRIVASDRMPLDAPTLRALIDARAQSALDKPFLLSTAHDDVLTFGALREDCIALEARFKAAGLLPGDVVSVFMGNGIQTARLLLAAMYSGLVANPLNLLCQPSQVSYIVEHSDTRVIFVADDTHDTIVQAIDALRSEGTDREIAVVRTSPASTQLPDIPALSSRAIPLVRDETPGTQIVASDAGTTNPGDTALLMYTSGTTGAPKGVLLSHRSLLANMRNISAEHRLTDDDRVLVSLPLYHINGLVVALLTPLWHGGSAVLTPRFSARTFWSEASDSGCTWINVVPTIVAYLLNAEGEQDCDISALKFCRSASAALPADHHRAFEERFGIGVIETMGMTETAAPMFSNPYDETMRRLGSIGLPSGGEAKIVDLDGRECASNETGELVLRGEQLMSGYYKRPEETRNAFTTDGWLRTGDLGYRDEAGFFYINGRAKELIIKGGENIAPREIDEALLRHPGVLEAAAVGVPDAAYGQDIVAYIVPSGGAASLDVAELRAYCLRELGRYKTPREFRFTDALPRGPSGKVQRLKLVESPQPAR</sequence>
<dbReference type="Gene3D" id="3.30.300.30">
    <property type="match status" value="1"/>
</dbReference>
<dbReference type="EMBL" id="JAQQDB010000008">
    <property type="protein sequence ID" value="MFM0517816.1"/>
    <property type="molecule type" value="Genomic_DNA"/>
</dbReference>
<dbReference type="Pfam" id="PF13193">
    <property type="entry name" value="AMP-binding_C"/>
    <property type="match status" value="1"/>
</dbReference>
<comment type="similarity">
    <text evidence="1">Belongs to the ATP-dependent AMP-binding enzyme family.</text>
</comment>
<evidence type="ECO:0000256" key="1">
    <source>
        <dbReference type="ARBA" id="ARBA00006432"/>
    </source>
</evidence>
<dbReference type="PANTHER" id="PTHR43201:SF5">
    <property type="entry name" value="MEDIUM-CHAIN ACYL-COA LIGASE ACSF2, MITOCHONDRIAL"/>
    <property type="match status" value="1"/>
</dbReference>
<dbReference type="InterPro" id="IPR025110">
    <property type="entry name" value="AMP-bd_C"/>
</dbReference>
<feature type="domain" description="AMP-binding enzyme C-terminal" evidence="4">
    <location>
        <begin position="454"/>
        <end position="530"/>
    </location>
</feature>
<dbReference type="Pfam" id="PF00501">
    <property type="entry name" value="AMP-binding"/>
    <property type="match status" value="1"/>
</dbReference>
<evidence type="ECO:0000313" key="5">
    <source>
        <dbReference type="EMBL" id="MFM0517816.1"/>
    </source>
</evidence>
<evidence type="ECO:0000259" key="3">
    <source>
        <dbReference type="Pfam" id="PF00501"/>
    </source>
</evidence>
<comment type="caution">
    <text evidence="5">The sequence shown here is derived from an EMBL/GenBank/DDBJ whole genome shotgun (WGS) entry which is preliminary data.</text>
</comment>
<keyword evidence="6" id="KW-1185">Reference proteome</keyword>
<dbReference type="Gene3D" id="3.40.50.12780">
    <property type="entry name" value="N-terminal domain of ligase-like"/>
    <property type="match status" value="1"/>
</dbReference>
<dbReference type="SUPFAM" id="SSF56801">
    <property type="entry name" value="Acetyl-CoA synthetase-like"/>
    <property type="match status" value="1"/>
</dbReference>
<organism evidence="5 6">
    <name type="scientific">Caballeronia jiangsuensis</name>
    <dbReference type="NCBI Taxonomy" id="1458357"/>
    <lineage>
        <taxon>Bacteria</taxon>
        <taxon>Pseudomonadati</taxon>
        <taxon>Pseudomonadota</taxon>
        <taxon>Betaproteobacteria</taxon>
        <taxon>Burkholderiales</taxon>
        <taxon>Burkholderiaceae</taxon>
        <taxon>Caballeronia</taxon>
    </lineage>
</organism>
<dbReference type="Proteomes" id="UP001629462">
    <property type="component" value="Unassembled WGS sequence"/>
</dbReference>
<evidence type="ECO:0000256" key="2">
    <source>
        <dbReference type="ARBA" id="ARBA00022598"/>
    </source>
</evidence>
<dbReference type="InterPro" id="IPR045851">
    <property type="entry name" value="AMP-bd_C_sf"/>
</dbReference>
<feature type="domain" description="AMP-dependent synthetase/ligase" evidence="3">
    <location>
        <begin position="27"/>
        <end position="403"/>
    </location>
</feature>
<reference evidence="5 6" key="1">
    <citation type="journal article" date="2024" name="Chem. Sci.">
        <title>Discovery of megapolipeptins by genome mining of a Burkholderiales bacteria collection.</title>
        <authorList>
            <person name="Paulo B.S."/>
            <person name="Recchia M.J.J."/>
            <person name="Lee S."/>
            <person name="Fergusson C.H."/>
            <person name="Romanowski S.B."/>
            <person name="Hernandez A."/>
            <person name="Krull N."/>
            <person name="Liu D.Y."/>
            <person name="Cavanagh H."/>
            <person name="Bos A."/>
            <person name="Gray C.A."/>
            <person name="Murphy B.T."/>
            <person name="Linington R.G."/>
            <person name="Eustaquio A.S."/>
        </authorList>
    </citation>
    <scope>NUCLEOTIDE SEQUENCE [LARGE SCALE GENOMIC DNA]</scope>
    <source>
        <strain evidence="5 6">RL17-374-BIF-D</strain>
    </source>
</reference>
<dbReference type="RefSeq" id="WP_250486403.1">
    <property type="nucleotide sequence ID" value="NZ_JAQQDB010000008.1"/>
</dbReference>
<proteinExistence type="inferred from homology"/>
<gene>
    <name evidence="5" type="ORF">PQR08_10330</name>
</gene>
<dbReference type="InterPro" id="IPR042099">
    <property type="entry name" value="ANL_N_sf"/>
</dbReference>
<dbReference type="PANTHER" id="PTHR43201">
    <property type="entry name" value="ACYL-COA SYNTHETASE"/>
    <property type="match status" value="1"/>
</dbReference>
<name>A0ABW9CGW3_9BURK</name>
<dbReference type="InterPro" id="IPR020845">
    <property type="entry name" value="AMP-binding_CS"/>
</dbReference>
<dbReference type="PROSITE" id="PS00455">
    <property type="entry name" value="AMP_BINDING"/>
    <property type="match status" value="1"/>
</dbReference>
<evidence type="ECO:0000313" key="6">
    <source>
        <dbReference type="Proteomes" id="UP001629462"/>
    </source>
</evidence>
<keyword evidence="2" id="KW-0436">Ligase</keyword>